<name>A0ABM8HRE5_9BACT</name>
<dbReference type="SUPFAM" id="SSF54106">
    <property type="entry name" value="LysM domain"/>
    <property type="match status" value="4"/>
</dbReference>
<gene>
    <name evidence="3" type="ORF">DESUT3_15620</name>
</gene>
<reference evidence="3 4" key="1">
    <citation type="journal article" date="2016" name="C (Basel)">
        <title>Selective Growth of and Electricity Production by Marine Exoelectrogenic Bacteria in Self-Aggregated Hydrogel of Microbially Reduced Graphene Oxide.</title>
        <authorList>
            <person name="Yoshida N."/>
            <person name="Goto Y."/>
            <person name="Miyata Y."/>
        </authorList>
    </citation>
    <scope>NUCLEOTIDE SEQUENCE [LARGE SCALE GENOMIC DNA]</scope>
    <source>
        <strain evidence="3 4">NIT-T3</strain>
    </source>
</reference>
<dbReference type="InterPro" id="IPR036779">
    <property type="entry name" value="LysM_dom_sf"/>
</dbReference>
<feature type="domain" description="LysM" evidence="2">
    <location>
        <begin position="464"/>
        <end position="508"/>
    </location>
</feature>
<proteinExistence type="predicted"/>
<dbReference type="Pfam" id="PF01464">
    <property type="entry name" value="SLT"/>
    <property type="match status" value="1"/>
</dbReference>
<dbReference type="SMART" id="SM00257">
    <property type="entry name" value="LysM"/>
    <property type="match status" value="4"/>
</dbReference>
<dbReference type="RefSeq" id="WP_221251958.1">
    <property type="nucleotide sequence ID" value="NZ_AP024355.1"/>
</dbReference>
<feature type="region of interest" description="Disordered" evidence="1">
    <location>
        <begin position="73"/>
        <end position="97"/>
    </location>
</feature>
<dbReference type="Pfam" id="PF01476">
    <property type="entry name" value="LysM"/>
    <property type="match status" value="4"/>
</dbReference>
<dbReference type="PROSITE" id="PS51782">
    <property type="entry name" value="LYSM"/>
    <property type="match status" value="4"/>
</dbReference>
<dbReference type="PANTHER" id="PTHR33734">
    <property type="entry name" value="LYSM DOMAIN-CONTAINING GPI-ANCHORED PROTEIN 2"/>
    <property type="match status" value="1"/>
</dbReference>
<feature type="domain" description="LysM" evidence="2">
    <location>
        <begin position="597"/>
        <end position="641"/>
    </location>
</feature>
<evidence type="ECO:0000259" key="2">
    <source>
        <dbReference type="PROSITE" id="PS51782"/>
    </source>
</evidence>
<feature type="domain" description="LysM" evidence="2">
    <location>
        <begin position="531"/>
        <end position="575"/>
    </location>
</feature>
<evidence type="ECO:0000256" key="1">
    <source>
        <dbReference type="SAM" id="MobiDB-lite"/>
    </source>
</evidence>
<dbReference type="PROSITE" id="PS51257">
    <property type="entry name" value="PROKAR_LIPOPROTEIN"/>
    <property type="match status" value="1"/>
</dbReference>
<feature type="compositionally biased region" description="Acidic residues" evidence="1">
    <location>
        <begin position="83"/>
        <end position="93"/>
    </location>
</feature>
<dbReference type="InterPro" id="IPR018392">
    <property type="entry name" value="LysM"/>
</dbReference>
<reference evidence="3 4" key="2">
    <citation type="journal article" date="2021" name="Int. J. Syst. Evol. Microbiol.">
        <title>Isolation and Polyphasic Characterization of Desulfuromonas versatilis sp. Nov., an Electrogenic Bacteria Capable of Versatile Metabolism Isolated from a Graphene Oxide-Reducing Enrichment Culture.</title>
        <authorList>
            <person name="Xie L."/>
            <person name="Yoshida N."/>
            <person name="Ishii S."/>
            <person name="Meng L."/>
        </authorList>
    </citation>
    <scope>NUCLEOTIDE SEQUENCE [LARGE SCALE GENOMIC DNA]</scope>
    <source>
        <strain evidence="3 4">NIT-T3</strain>
    </source>
</reference>
<dbReference type="Proteomes" id="UP001319827">
    <property type="component" value="Chromosome"/>
</dbReference>
<dbReference type="EMBL" id="AP024355">
    <property type="protein sequence ID" value="BCR04493.1"/>
    <property type="molecule type" value="Genomic_DNA"/>
</dbReference>
<dbReference type="Gene3D" id="3.10.350.10">
    <property type="entry name" value="LysM domain"/>
    <property type="match status" value="4"/>
</dbReference>
<keyword evidence="4" id="KW-1185">Reference proteome</keyword>
<dbReference type="CDD" id="cd16894">
    <property type="entry name" value="MltD-like"/>
    <property type="match status" value="1"/>
</dbReference>
<accession>A0ABM8HRE5</accession>
<dbReference type="InterPro" id="IPR008258">
    <property type="entry name" value="Transglycosylase_SLT_dom_1"/>
</dbReference>
<protein>
    <recommendedName>
        <fullName evidence="2">LysM domain-containing protein</fullName>
    </recommendedName>
</protein>
<evidence type="ECO:0000313" key="3">
    <source>
        <dbReference type="EMBL" id="BCR04493.1"/>
    </source>
</evidence>
<dbReference type="PANTHER" id="PTHR33734:SF22">
    <property type="entry name" value="MEMBRANE-BOUND LYTIC MUREIN TRANSGLYCOSYLASE D"/>
    <property type="match status" value="1"/>
</dbReference>
<dbReference type="Gene3D" id="1.10.530.10">
    <property type="match status" value="1"/>
</dbReference>
<sequence>MKKIGALALISFLGGCALPPPQLRLPNAAAVVQEAPLQAGTLSGAPAAAGEPQGEPADWSVAGFDGQFPDPTLQGEVDPAGEAFDEAGSEDQEASMVDPETLEDNLLLSGQDEAPPEDEGTTVIPHELSFDFPVVENQKVRYFVDFYTGKARKTFTRWLERSGRYIPLMRQIFAEEGLPEDLAYLAMVESGFNNKAYSWAHAVGPWQFIESTGRGYGLNGNWWLDERRDFEKSTRAAARFLNDLYQRFDGEWYLAVAAYNAGGGKISQAVNRYGSTDFWEISRGDFLQQETKHYVPKLLAVLLIAQDPEKYGFDNLQYHEPLDFEVVEVPTTTDLEIIASSSGASYEEIKQLNPELKRWSTPPGVKNYPVRIPAGTGEDFAANFANVPANRRANYKQHTIGKGDTLLALAKRYNIRVEDIISMNRIDNPRSLRIGTNLVLPLHASFSRLPVDEMKDDYVRSRRRTYTVRKGDSLWSIARRFDVGEKELRVWNRLGWSNVIRPGQTIVVSAKAVKGSSATAGKGSPARGQKVVHKVSPGDNLWDISRKYNVTTREILAWNNLKSSKVLRPGDKLTIFVAAAEHHASAGKKSRSSGRKIVYKVRPGDNLWSISRKYSLATREIMSWNNLGEDHVLRPGDELTLHVTDEG</sequence>
<dbReference type="InterPro" id="IPR023346">
    <property type="entry name" value="Lysozyme-like_dom_sf"/>
</dbReference>
<dbReference type="CDD" id="cd00118">
    <property type="entry name" value="LysM"/>
    <property type="match status" value="4"/>
</dbReference>
<feature type="domain" description="LysM" evidence="2">
    <location>
        <begin position="396"/>
        <end position="440"/>
    </location>
</feature>
<organism evidence="3 4">
    <name type="scientific">Desulfuromonas versatilis</name>
    <dbReference type="NCBI Taxonomy" id="2802975"/>
    <lineage>
        <taxon>Bacteria</taxon>
        <taxon>Pseudomonadati</taxon>
        <taxon>Thermodesulfobacteriota</taxon>
        <taxon>Desulfuromonadia</taxon>
        <taxon>Desulfuromonadales</taxon>
        <taxon>Desulfuromonadaceae</taxon>
        <taxon>Desulfuromonas</taxon>
    </lineage>
</organism>
<evidence type="ECO:0000313" key="4">
    <source>
        <dbReference type="Proteomes" id="UP001319827"/>
    </source>
</evidence>
<dbReference type="SUPFAM" id="SSF53955">
    <property type="entry name" value="Lysozyme-like"/>
    <property type="match status" value="1"/>
</dbReference>